<dbReference type="AlphaFoldDB" id="A0A1Y5PVZ3"/>
<protein>
    <recommendedName>
        <fullName evidence="2">Lipoprotein</fullName>
    </recommendedName>
</protein>
<proteinExistence type="predicted"/>
<name>A0A1Y5PVZ3_9SPHN</name>
<dbReference type="KEGG" id="sphu:SPPYR_3031"/>
<dbReference type="RefSeq" id="WP_295320777.1">
    <property type="nucleotide sequence ID" value="NZ_LT598653.1"/>
</dbReference>
<dbReference type="PROSITE" id="PS51257">
    <property type="entry name" value="PROKAR_LIPOPROTEIN"/>
    <property type="match status" value="1"/>
</dbReference>
<evidence type="ECO:0008006" key="2">
    <source>
        <dbReference type="Google" id="ProtNLM"/>
    </source>
</evidence>
<gene>
    <name evidence="1" type="ORF">SPPYR_3031</name>
</gene>
<reference evidence="1" key="1">
    <citation type="submission" date="2016-03" db="EMBL/GenBank/DDBJ databases">
        <authorList>
            <person name="Ploux O."/>
        </authorList>
    </citation>
    <scope>NUCLEOTIDE SEQUENCE</scope>
    <source>
        <strain evidence="1">UC10</strain>
    </source>
</reference>
<organism evidence="1">
    <name type="scientific">uncultured Sphingopyxis sp</name>
    <dbReference type="NCBI Taxonomy" id="310581"/>
    <lineage>
        <taxon>Bacteria</taxon>
        <taxon>Pseudomonadati</taxon>
        <taxon>Pseudomonadota</taxon>
        <taxon>Alphaproteobacteria</taxon>
        <taxon>Sphingomonadales</taxon>
        <taxon>Sphingomonadaceae</taxon>
        <taxon>Sphingopyxis</taxon>
        <taxon>environmental samples</taxon>
    </lineage>
</organism>
<sequence>MKASLPAVFLIALLGCKPDGEAKPAGDEAAKYEAAFDSGNELLGFWIEDLSGGPIKGGKETTDPVPSAGSADLLVRLLSDCGETRFLIDHSWTHHEYVSVPMKKNNPARSLSDFELVDCVRKSSPFSFGAGIGRVPDVDPSSFKSLYAQKN</sequence>
<evidence type="ECO:0000313" key="1">
    <source>
        <dbReference type="EMBL" id="SBV34151.1"/>
    </source>
</evidence>
<accession>A0A1Y5PVZ3</accession>
<dbReference type="EMBL" id="LT598653">
    <property type="protein sequence ID" value="SBV34151.1"/>
    <property type="molecule type" value="Genomic_DNA"/>
</dbReference>